<dbReference type="EMBL" id="BAABFO010000014">
    <property type="protein sequence ID" value="GAA4336132.1"/>
    <property type="molecule type" value="Genomic_DNA"/>
</dbReference>
<dbReference type="Gene3D" id="3.90.920.10">
    <property type="entry name" value="DNA primase, PRIM domain"/>
    <property type="match status" value="1"/>
</dbReference>
<dbReference type="InterPro" id="IPR014144">
    <property type="entry name" value="LigD_PE_domain"/>
</dbReference>
<dbReference type="NCBIfam" id="TIGR02777">
    <property type="entry name" value="LigD_PE_dom"/>
    <property type="match status" value="1"/>
</dbReference>
<feature type="region of interest" description="Disordered" evidence="1">
    <location>
        <begin position="1"/>
        <end position="28"/>
    </location>
</feature>
<dbReference type="NCBIfam" id="TIGR02778">
    <property type="entry name" value="ligD_pol"/>
    <property type="match status" value="1"/>
</dbReference>
<evidence type="ECO:0000313" key="5">
    <source>
        <dbReference type="Proteomes" id="UP001501671"/>
    </source>
</evidence>
<feature type="domain" description="DNA ligase D 3'-phosphoesterase" evidence="2">
    <location>
        <begin position="37"/>
        <end position="142"/>
    </location>
</feature>
<evidence type="ECO:0000259" key="2">
    <source>
        <dbReference type="Pfam" id="PF13298"/>
    </source>
</evidence>
<dbReference type="Pfam" id="PF21686">
    <property type="entry name" value="LigD_Prim-Pol"/>
    <property type="match status" value="1"/>
</dbReference>
<dbReference type="InterPro" id="IPR014145">
    <property type="entry name" value="LigD_pol_dom"/>
</dbReference>
<dbReference type="Proteomes" id="UP001501671">
    <property type="component" value="Unassembled WGS sequence"/>
</dbReference>
<gene>
    <name evidence="4" type="ORF">GCM10023144_30150</name>
</gene>
<keyword evidence="5" id="KW-1185">Reference proteome</keyword>
<reference evidence="5" key="1">
    <citation type="journal article" date="2019" name="Int. J. Syst. Evol. Microbiol.">
        <title>The Global Catalogue of Microorganisms (GCM) 10K type strain sequencing project: providing services to taxonomists for standard genome sequencing and annotation.</title>
        <authorList>
            <consortium name="The Broad Institute Genomics Platform"/>
            <consortium name="The Broad Institute Genome Sequencing Center for Infectious Disease"/>
            <person name="Wu L."/>
            <person name="Ma J."/>
        </authorList>
    </citation>
    <scope>NUCLEOTIDE SEQUENCE [LARGE SCALE GENOMIC DNA]</scope>
    <source>
        <strain evidence="5">JCM 17666</strain>
    </source>
</reference>
<protein>
    <recommendedName>
        <fullName evidence="6">DNA ligase D 3'-phosphoesterase domain-containing protein</fullName>
    </recommendedName>
</protein>
<dbReference type="Pfam" id="PF13298">
    <property type="entry name" value="LigD_N"/>
    <property type="match status" value="1"/>
</dbReference>
<dbReference type="RefSeq" id="WP_345250685.1">
    <property type="nucleotide sequence ID" value="NZ_BAABFO010000014.1"/>
</dbReference>
<evidence type="ECO:0008006" key="6">
    <source>
        <dbReference type="Google" id="ProtNLM"/>
    </source>
</evidence>
<proteinExistence type="predicted"/>
<evidence type="ECO:0000313" key="4">
    <source>
        <dbReference type="EMBL" id="GAA4336132.1"/>
    </source>
</evidence>
<dbReference type="InterPro" id="IPR052171">
    <property type="entry name" value="NHEJ_LigD"/>
</dbReference>
<dbReference type="PANTHER" id="PTHR42705:SF2">
    <property type="entry name" value="BIFUNCTIONAL NON-HOMOLOGOUS END JOINING PROTEIN LIGD"/>
    <property type="match status" value="1"/>
</dbReference>
<comment type="caution">
    <text evidence="4">The sequence shown here is derived from an EMBL/GenBank/DDBJ whole genome shotgun (WGS) entry which is preliminary data.</text>
</comment>
<feature type="region of interest" description="Disordered" evidence="1">
    <location>
        <begin position="188"/>
        <end position="217"/>
    </location>
</feature>
<evidence type="ECO:0000256" key="1">
    <source>
        <dbReference type="SAM" id="MobiDB-lite"/>
    </source>
</evidence>
<sequence>MARTSLQRYEQKRNFDVTPEPRGGEEPAAQGLRFVVQKHWASRLHYDFRLELRGAMKSWAVPKGPSYDPADKRMAVHVEDHPISYNSFEGTIPPKQYGAGRVIIWDKGIWEPEGDPAKGYRAGRLKFRLHGYKLHGRWTLVRMHGREEKQDTWLLMKEKDELARPSVEFSVVDQFPDSVAALPMPPRTEEMEQAAAGAAPRARKAAQGRPQASTMRVTHAERVVDPASGVRKIELIRFYGLMAPLMMPHLKGRPVSIVRAPQGVRGQHFFQKHMEADHIDGLRELDAALWPGHESLLEVVGPPGLLACAQLNVIEFHTWNAVKTTIDKPDRMTFDLDPGEGVQWPMMLQAVELVRVLLGELGLAPFCKTSGGKGLHVVVPLRKGYGWDDVKGFSQAIVRHLAATLPQLFVAKSGPSNRVGRIFIDYLRNGFGATTVSAWSARARPGLGVSVPVAWDEVPHLSGGAHWHLGNIHERLDRGNEPWNGYDRAAKGLAPAMKALGFKPGA</sequence>
<evidence type="ECO:0000259" key="3">
    <source>
        <dbReference type="Pfam" id="PF21686"/>
    </source>
</evidence>
<dbReference type="InterPro" id="IPR033651">
    <property type="entry name" value="PaeLigD_Pol-like"/>
</dbReference>
<organism evidence="4 5">
    <name type="scientific">Pigmentiphaga soli</name>
    <dbReference type="NCBI Taxonomy" id="1007095"/>
    <lineage>
        <taxon>Bacteria</taxon>
        <taxon>Pseudomonadati</taxon>
        <taxon>Pseudomonadota</taxon>
        <taxon>Betaproteobacteria</taxon>
        <taxon>Burkholderiales</taxon>
        <taxon>Alcaligenaceae</taxon>
        <taxon>Pigmentiphaga</taxon>
    </lineage>
</organism>
<name>A0ABP8H9T0_9BURK</name>
<accession>A0ABP8H9T0</accession>
<feature type="domain" description="DNA ligase D polymerase" evidence="3">
    <location>
        <begin position="232"/>
        <end position="483"/>
    </location>
</feature>
<dbReference type="PANTHER" id="PTHR42705">
    <property type="entry name" value="BIFUNCTIONAL NON-HOMOLOGOUS END JOINING PROTEIN LIGD"/>
    <property type="match status" value="1"/>
</dbReference>
<dbReference type="CDD" id="cd04862">
    <property type="entry name" value="PaeLigD_Pol_like"/>
    <property type="match status" value="1"/>
</dbReference>